<accession>A0A3P3YFT8</accession>
<reference evidence="1 2" key="1">
    <citation type="submission" date="2018-03" db="EMBL/GenBank/DDBJ databases">
        <authorList>
            <person name="Fogelqvist J."/>
        </authorList>
    </citation>
    <scope>NUCLEOTIDE SEQUENCE [LARGE SCALE GENOMIC DNA]</scope>
</reference>
<organism evidence="1 2">
    <name type="scientific">Plasmodiophora brassicae</name>
    <name type="common">Clubroot disease agent</name>
    <dbReference type="NCBI Taxonomy" id="37360"/>
    <lineage>
        <taxon>Eukaryota</taxon>
        <taxon>Sar</taxon>
        <taxon>Rhizaria</taxon>
        <taxon>Endomyxa</taxon>
        <taxon>Phytomyxea</taxon>
        <taxon>Plasmodiophorida</taxon>
        <taxon>Plasmodiophoridae</taxon>
        <taxon>Plasmodiophora</taxon>
    </lineage>
</organism>
<proteinExistence type="predicted"/>
<evidence type="ECO:0000313" key="2">
    <source>
        <dbReference type="Proteomes" id="UP000290189"/>
    </source>
</evidence>
<dbReference type="Proteomes" id="UP000290189">
    <property type="component" value="Unassembled WGS sequence"/>
</dbReference>
<geneLocation type="mitochondrion" evidence="1"/>
<gene>
    <name evidence="1" type="ORF">PLBR_LOCUS6204</name>
</gene>
<dbReference type="AlphaFoldDB" id="A0A3P3YFT8"/>
<keyword evidence="1" id="KW-0496">Mitochondrion</keyword>
<name>A0A3P3YFT8_PLABS</name>
<protein>
    <submittedName>
        <fullName evidence="1">Uncharacterized protein</fullName>
    </submittedName>
</protein>
<evidence type="ECO:0000313" key="1">
    <source>
        <dbReference type="EMBL" id="SPQ98989.1"/>
    </source>
</evidence>
<dbReference type="EMBL" id="OVEO01000010">
    <property type="protein sequence ID" value="SPQ98989.1"/>
    <property type="molecule type" value="Genomic_DNA"/>
</dbReference>
<sequence>MVRYSSWDALVGPDMVRIFTVRQQQSISGSTHCSGHGFGAHHVSLGDVVHAIENPLSDTGCHNGPRPTAAVWALPGKGEFDRLHDEPAPQDDPYEEDVCHQEAYVVQTPALSGLVNKRTPFVETSAMNELHCASTGAGLDQTLAAIEANALTSRAVQTLFAIRLSHCGRRRHLEQDRLATTGKYLDDFSKYPPSAQVLQPSDI</sequence>